<accession>A0ACB5RRT9</accession>
<gene>
    <name evidence="1" type="primary">g5747</name>
    <name evidence="1" type="ORF">NpPPO83_00005747</name>
</gene>
<organism evidence="1 2">
    <name type="scientific">Neofusicoccum parvum</name>
    <dbReference type="NCBI Taxonomy" id="310453"/>
    <lineage>
        <taxon>Eukaryota</taxon>
        <taxon>Fungi</taxon>
        <taxon>Dikarya</taxon>
        <taxon>Ascomycota</taxon>
        <taxon>Pezizomycotina</taxon>
        <taxon>Dothideomycetes</taxon>
        <taxon>Dothideomycetes incertae sedis</taxon>
        <taxon>Botryosphaeriales</taxon>
        <taxon>Botryosphaeriaceae</taxon>
        <taxon>Neofusicoccum</taxon>
    </lineage>
</organism>
<proteinExistence type="predicted"/>
<keyword evidence="2" id="KW-1185">Reference proteome</keyword>
<reference evidence="1" key="1">
    <citation type="submission" date="2024-09" db="EMBL/GenBank/DDBJ databases">
        <title>Draft Genome Sequences of Neofusicoccum parvum.</title>
        <authorList>
            <person name="Ashida A."/>
            <person name="Camagna M."/>
            <person name="Tanaka A."/>
            <person name="Takemoto D."/>
        </authorList>
    </citation>
    <scope>NUCLEOTIDE SEQUENCE</scope>
    <source>
        <strain evidence="1">PPO83</strain>
    </source>
</reference>
<protein>
    <submittedName>
        <fullName evidence="1">Nucleoporin Nsp1-like protein</fullName>
    </submittedName>
</protein>
<comment type="caution">
    <text evidence="1">The sequence shown here is derived from an EMBL/GenBank/DDBJ whole genome shotgun (WGS) entry which is preliminary data.</text>
</comment>
<name>A0ACB5RRT9_9PEZI</name>
<dbReference type="Proteomes" id="UP001165186">
    <property type="component" value="Unassembled WGS sequence"/>
</dbReference>
<dbReference type="EMBL" id="BSXG01000006">
    <property type="protein sequence ID" value="GME23257.1"/>
    <property type="molecule type" value="Genomic_DNA"/>
</dbReference>
<evidence type="ECO:0000313" key="2">
    <source>
        <dbReference type="Proteomes" id="UP001165186"/>
    </source>
</evidence>
<evidence type="ECO:0000313" key="1">
    <source>
        <dbReference type="EMBL" id="GME23257.1"/>
    </source>
</evidence>
<sequence length="210" mass="24068">MDEIITRWATDLSKYQKSFQNQAKQVAEWDRMLVENSDKISKLYSKTFQARKDTEEVERQLTAVENDQAELSRWLDNYEKEVDELMEKMVGSSEGLQGPDQERERTYKLAEKLSDRLNDLNKDLSDMIEEINSVSATLSKTDKPDDPLSQVVRVLNNHLSQLQAIDTGAAELHSKVAQAQKEAQSFRVNGQAVLGNDAADDFYRSFMGRR</sequence>